<dbReference type="PANTHER" id="PTHR30537">
    <property type="entry name" value="HTH-TYPE TRANSCRIPTIONAL REGULATOR"/>
    <property type="match status" value="1"/>
</dbReference>
<proteinExistence type="inferred from homology"/>
<dbReference type="InterPro" id="IPR058163">
    <property type="entry name" value="LysR-type_TF_proteobact-type"/>
</dbReference>
<keyword evidence="3" id="KW-0238">DNA-binding</keyword>
<evidence type="ECO:0000313" key="7">
    <source>
        <dbReference type="Proteomes" id="UP000001114"/>
    </source>
</evidence>
<protein>
    <submittedName>
        <fullName evidence="6">Transcriptional regulator, LysR family</fullName>
    </submittedName>
</protein>
<dbReference type="GO" id="GO:0006351">
    <property type="term" value="P:DNA-templated transcription"/>
    <property type="evidence" value="ECO:0007669"/>
    <property type="project" value="TreeGrafter"/>
</dbReference>
<comment type="similarity">
    <text evidence="1">Belongs to the LysR transcriptional regulatory family.</text>
</comment>
<keyword evidence="7" id="KW-1185">Reference proteome</keyword>
<dbReference type="SUPFAM" id="SSF46785">
    <property type="entry name" value="Winged helix' DNA-binding domain"/>
    <property type="match status" value="1"/>
</dbReference>
<dbReference type="GO" id="GO:0003700">
    <property type="term" value="F:DNA-binding transcription factor activity"/>
    <property type="evidence" value="ECO:0007669"/>
    <property type="project" value="InterPro"/>
</dbReference>
<evidence type="ECO:0000256" key="3">
    <source>
        <dbReference type="ARBA" id="ARBA00023125"/>
    </source>
</evidence>
<dbReference type="InterPro" id="IPR000847">
    <property type="entry name" value="LysR_HTH_N"/>
</dbReference>
<dbReference type="Gene3D" id="3.40.190.290">
    <property type="match status" value="1"/>
</dbReference>
<reference evidence="7" key="1">
    <citation type="journal article" date="2010" name="BMC Genomics">
        <title>A genomic perspective on the potential of Actinobacillus succinogenes for industrial succinate production.</title>
        <authorList>
            <person name="McKinlay J.B."/>
            <person name="Laivenieks M."/>
            <person name="Schindler B.D."/>
            <person name="McKinlay A.A."/>
            <person name="Siddaramappa S."/>
            <person name="Challacombe J.F."/>
            <person name="Lowry S.R."/>
            <person name="Clum A."/>
            <person name="Lapidus A.L."/>
            <person name="Burkhart K.B."/>
            <person name="Harkins V."/>
            <person name="Vieille C."/>
        </authorList>
    </citation>
    <scope>NUCLEOTIDE SEQUENCE [LARGE SCALE GENOMIC DNA]</scope>
    <source>
        <strain evidence="7">ATCC 55618 / DSM 22257 / CCUG 43843 / 130Z</strain>
    </source>
</reference>
<dbReference type="Pfam" id="PF00126">
    <property type="entry name" value="HTH_1"/>
    <property type="match status" value="1"/>
</dbReference>
<dbReference type="InterPro" id="IPR036388">
    <property type="entry name" value="WH-like_DNA-bd_sf"/>
</dbReference>
<evidence type="ECO:0000256" key="4">
    <source>
        <dbReference type="ARBA" id="ARBA00023163"/>
    </source>
</evidence>
<accession>A6VKG4</accession>
<dbReference type="EMBL" id="CP000746">
    <property type="protein sequence ID" value="ABR73461.1"/>
    <property type="molecule type" value="Genomic_DNA"/>
</dbReference>
<evidence type="ECO:0000256" key="2">
    <source>
        <dbReference type="ARBA" id="ARBA00023015"/>
    </source>
</evidence>
<dbReference type="OrthoDB" id="8885940at2"/>
<dbReference type="KEGG" id="asu:Asuc_0080"/>
<evidence type="ECO:0000256" key="1">
    <source>
        <dbReference type="ARBA" id="ARBA00009437"/>
    </source>
</evidence>
<dbReference type="PROSITE" id="PS50931">
    <property type="entry name" value="HTH_LYSR"/>
    <property type="match status" value="1"/>
</dbReference>
<dbReference type="STRING" id="339671.Asuc_0080"/>
<dbReference type="RefSeq" id="WP_011978737.1">
    <property type="nucleotide sequence ID" value="NC_009655.1"/>
</dbReference>
<dbReference type="GO" id="GO:0043565">
    <property type="term" value="F:sequence-specific DNA binding"/>
    <property type="evidence" value="ECO:0007669"/>
    <property type="project" value="TreeGrafter"/>
</dbReference>
<dbReference type="Gene3D" id="1.10.10.10">
    <property type="entry name" value="Winged helix-like DNA-binding domain superfamily/Winged helix DNA-binding domain"/>
    <property type="match status" value="1"/>
</dbReference>
<dbReference type="InterPro" id="IPR036390">
    <property type="entry name" value="WH_DNA-bd_sf"/>
</dbReference>
<dbReference type="CDD" id="cd08422">
    <property type="entry name" value="PBP2_CrgA_like"/>
    <property type="match status" value="1"/>
</dbReference>
<dbReference type="AlphaFoldDB" id="A6VKG4"/>
<gene>
    <name evidence="6" type="ordered locus">Asuc_0080</name>
</gene>
<dbReference type="HOGENOM" id="CLU_039613_16_2_6"/>
<dbReference type="eggNOG" id="COG0583">
    <property type="taxonomic scope" value="Bacteria"/>
</dbReference>
<dbReference type="FunFam" id="1.10.10.10:FF:000001">
    <property type="entry name" value="LysR family transcriptional regulator"/>
    <property type="match status" value="1"/>
</dbReference>
<dbReference type="PANTHER" id="PTHR30537:SF35">
    <property type="entry name" value="TRANSCRIPTIONAL REGULATORY PROTEIN"/>
    <property type="match status" value="1"/>
</dbReference>
<feature type="domain" description="HTH lysR-type" evidence="5">
    <location>
        <begin position="1"/>
        <end position="59"/>
    </location>
</feature>
<name>A6VKG4_ACTSZ</name>
<dbReference type="Pfam" id="PF03466">
    <property type="entry name" value="LysR_substrate"/>
    <property type="match status" value="1"/>
</dbReference>
<dbReference type="InterPro" id="IPR005119">
    <property type="entry name" value="LysR_subst-bd"/>
</dbReference>
<keyword evidence="2" id="KW-0805">Transcription regulation</keyword>
<evidence type="ECO:0000259" key="5">
    <source>
        <dbReference type="PROSITE" id="PS50931"/>
    </source>
</evidence>
<dbReference type="Proteomes" id="UP000001114">
    <property type="component" value="Chromosome"/>
</dbReference>
<keyword evidence="4" id="KW-0804">Transcription</keyword>
<organism evidence="6 7">
    <name type="scientific">Actinobacillus succinogenes (strain ATCC 55618 / DSM 22257 / CCUG 43843 / 130Z)</name>
    <dbReference type="NCBI Taxonomy" id="339671"/>
    <lineage>
        <taxon>Bacteria</taxon>
        <taxon>Pseudomonadati</taxon>
        <taxon>Pseudomonadota</taxon>
        <taxon>Gammaproteobacteria</taxon>
        <taxon>Pasteurellales</taxon>
        <taxon>Pasteurellaceae</taxon>
        <taxon>Actinobacillus</taxon>
    </lineage>
</organism>
<dbReference type="SUPFAM" id="SSF53850">
    <property type="entry name" value="Periplasmic binding protein-like II"/>
    <property type="match status" value="1"/>
</dbReference>
<evidence type="ECO:0000313" key="6">
    <source>
        <dbReference type="EMBL" id="ABR73461.1"/>
    </source>
</evidence>
<sequence length="296" mass="33147">MDRITAIQVFLAVTETGSFTQAAARLDISKPMISRYVNLMEDWLNARLLQRTTRKVSLTEAGEQAVVFCRQIINLQQEMEQELAAQSGELRGGLRLTASNAFGSAHLVQAINAFMMCHPKLNIQLLLSDTPINLVEERIDLAVRITNSPDPNLVARKLAACHSVLAATPAYLAQAGEPATPDQLANHRYLAHANINRKSWKFKQNGREIQIELTSRFATNDTLALLHAVQGHGGIAMLPRYLISEQLKNGTLKPVLTDWQLPEFDIYALYPSRHKLPLAVRSLIDFLAQWFAVKDW</sequence>